<accession>A0A918JLB9</accession>
<evidence type="ECO:0000256" key="1">
    <source>
        <dbReference type="ARBA" id="ARBA00005801"/>
    </source>
</evidence>
<comment type="similarity">
    <text evidence="1 2">Belongs to the peptidase A24 family.</text>
</comment>
<feature type="transmembrane region" description="Helical" evidence="3">
    <location>
        <begin position="166"/>
        <end position="192"/>
    </location>
</feature>
<dbReference type="Proteomes" id="UP000608345">
    <property type="component" value="Unassembled WGS sequence"/>
</dbReference>
<proteinExistence type="inferred from homology"/>
<dbReference type="PANTHER" id="PTHR30487:SF0">
    <property type="entry name" value="PREPILIN LEADER PEPTIDASE_N-METHYLTRANSFERASE-RELATED"/>
    <property type="match status" value="1"/>
</dbReference>
<protein>
    <submittedName>
        <fullName evidence="5">Type 4 prepilin-like proteins leader peptide-processing enzyme</fullName>
    </submittedName>
</protein>
<feature type="transmembrane region" description="Helical" evidence="3">
    <location>
        <begin position="204"/>
        <end position="220"/>
    </location>
</feature>
<feature type="transmembrane region" description="Helical" evidence="3">
    <location>
        <begin position="100"/>
        <end position="116"/>
    </location>
</feature>
<reference evidence="5" key="1">
    <citation type="journal article" date="2014" name="Int. J. Syst. Evol. Microbiol.">
        <title>Complete genome sequence of Corynebacterium casei LMG S-19264T (=DSM 44701T), isolated from a smear-ripened cheese.</title>
        <authorList>
            <consortium name="US DOE Joint Genome Institute (JGI-PGF)"/>
            <person name="Walter F."/>
            <person name="Albersmeier A."/>
            <person name="Kalinowski J."/>
            <person name="Ruckert C."/>
        </authorList>
    </citation>
    <scope>NUCLEOTIDE SEQUENCE</scope>
    <source>
        <strain evidence="5">KCTC 23732</strain>
    </source>
</reference>
<evidence type="ECO:0000256" key="2">
    <source>
        <dbReference type="RuleBase" id="RU003793"/>
    </source>
</evidence>
<keyword evidence="3" id="KW-0812">Transmembrane</keyword>
<reference evidence="5" key="2">
    <citation type="submission" date="2020-09" db="EMBL/GenBank/DDBJ databases">
        <authorList>
            <person name="Sun Q."/>
            <person name="Kim S."/>
        </authorList>
    </citation>
    <scope>NUCLEOTIDE SEQUENCE</scope>
    <source>
        <strain evidence="5">KCTC 23732</strain>
    </source>
</reference>
<dbReference type="GO" id="GO:0005886">
    <property type="term" value="C:plasma membrane"/>
    <property type="evidence" value="ECO:0007669"/>
    <property type="project" value="TreeGrafter"/>
</dbReference>
<comment type="caution">
    <text evidence="5">The sequence shown here is derived from an EMBL/GenBank/DDBJ whole genome shotgun (WGS) entry which is preliminary data.</text>
</comment>
<dbReference type="PANTHER" id="PTHR30487">
    <property type="entry name" value="TYPE 4 PREPILIN-LIKE PROTEINS LEADER PEPTIDE-PROCESSING ENZYME"/>
    <property type="match status" value="1"/>
</dbReference>
<organism evidence="5 6">
    <name type="scientific">Advenella faeciporci</name>
    <dbReference type="NCBI Taxonomy" id="797535"/>
    <lineage>
        <taxon>Bacteria</taxon>
        <taxon>Pseudomonadati</taxon>
        <taxon>Pseudomonadota</taxon>
        <taxon>Betaproteobacteria</taxon>
        <taxon>Burkholderiales</taxon>
        <taxon>Alcaligenaceae</taxon>
    </lineage>
</organism>
<keyword evidence="3" id="KW-0472">Membrane</keyword>
<evidence type="ECO:0000256" key="3">
    <source>
        <dbReference type="SAM" id="Phobius"/>
    </source>
</evidence>
<dbReference type="Pfam" id="PF01478">
    <property type="entry name" value="Peptidase_A24"/>
    <property type="match status" value="1"/>
</dbReference>
<dbReference type="Gene3D" id="1.20.120.1220">
    <property type="match status" value="1"/>
</dbReference>
<dbReference type="GO" id="GO:0006465">
    <property type="term" value="P:signal peptide processing"/>
    <property type="evidence" value="ECO:0007669"/>
    <property type="project" value="TreeGrafter"/>
</dbReference>
<dbReference type="InterPro" id="IPR014032">
    <property type="entry name" value="Peptidase_A24A_bac"/>
</dbReference>
<dbReference type="GO" id="GO:0004190">
    <property type="term" value="F:aspartic-type endopeptidase activity"/>
    <property type="evidence" value="ECO:0007669"/>
    <property type="project" value="InterPro"/>
</dbReference>
<dbReference type="InterPro" id="IPR050882">
    <property type="entry name" value="Prepilin_peptidase/N-MTase"/>
</dbReference>
<evidence type="ECO:0000313" key="6">
    <source>
        <dbReference type="Proteomes" id="UP000608345"/>
    </source>
</evidence>
<feature type="domain" description="Prepilin type IV endopeptidase peptidase" evidence="4">
    <location>
        <begin position="84"/>
        <end position="190"/>
    </location>
</feature>
<dbReference type="RefSeq" id="WP_229793923.1">
    <property type="nucleotide sequence ID" value="NZ_BAABFY010000053.1"/>
</dbReference>
<evidence type="ECO:0000313" key="5">
    <source>
        <dbReference type="EMBL" id="GGW84731.1"/>
    </source>
</evidence>
<dbReference type="PRINTS" id="PR00864">
    <property type="entry name" value="PREPILNPTASE"/>
</dbReference>
<dbReference type="InterPro" id="IPR000045">
    <property type="entry name" value="Prepilin_IV_endopep_pep"/>
</dbReference>
<keyword evidence="6" id="KW-1185">Reference proteome</keyword>
<gene>
    <name evidence="5" type="ORF">GCM10011450_13410</name>
</gene>
<name>A0A918JLB9_9BURK</name>
<dbReference type="EMBL" id="BMYS01000007">
    <property type="protein sequence ID" value="GGW84731.1"/>
    <property type="molecule type" value="Genomic_DNA"/>
</dbReference>
<feature type="transmembrane region" description="Helical" evidence="3">
    <location>
        <begin position="128"/>
        <end position="146"/>
    </location>
</feature>
<keyword evidence="3" id="KW-1133">Transmembrane helix</keyword>
<evidence type="ECO:0000259" key="4">
    <source>
        <dbReference type="Pfam" id="PF01478"/>
    </source>
</evidence>
<sequence>MWTNLINDPLLAILMAVLLALAACFWLSRTAYVLPRTIDPDIPLQVPSWHFRIRNVFMVLGPLIAALFCWFFGSSVAALASIGFILVLLSLAWIDAETSLLPDRLTLFLLWAGLLVNINDTFVPLEHAVLGAAGGYLFLWLIYQVFLRLTQSEGMGFGDFKLVAALGAWFGWMFLPMLLVFATALSLVVVLVQRLRGKHKTGNLIRFGPYLAITGIIGMLERWI</sequence>
<dbReference type="AlphaFoldDB" id="A0A918JLB9"/>